<evidence type="ECO:0000313" key="2">
    <source>
        <dbReference type="EMBL" id="VAV95749.1"/>
    </source>
</evidence>
<dbReference type="InterPro" id="IPR019734">
    <property type="entry name" value="TPR_rpt"/>
</dbReference>
<dbReference type="GO" id="GO:0051301">
    <property type="term" value="P:cell division"/>
    <property type="evidence" value="ECO:0007669"/>
    <property type="project" value="UniProtKB-KW"/>
</dbReference>
<dbReference type="Gene3D" id="1.25.40.10">
    <property type="entry name" value="Tetratricopeptide repeat domain"/>
    <property type="match status" value="1"/>
</dbReference>
<dbReference type="SUPFAM" id="SSF48452">
    <property type="entry name" value="TPR-like"/>
    <property type="match status" value="1"/>
</dbReference>
<keyword evidence="2" id="KW-0132">Cell division</keyword>
<protein>
    <submittedName>
        <fullName evidence="2">Cell division coordinator CpoB</fullName>
    </submittedName>
</protein>
<reference evidence="2" key="1">
    <citation type="submission" date="2018-06" db="EMBL/GenBank/DDBJ databases">
        <authorList>
            <person name="Zhirakovskaya E."/>
        </authorList>
    </citation>
    <scope>NUCLEOTIDE SEQUENCE</scope>
</reference>
<dbReference type="Pfam" id="PF13174">
    <property type="entry name" value="TPR_6"/>
    <property type="match status" value="1"/>
</dbReference>
<gene>
    <name evidence="2" type="ORF">MNBD_ALPHA07-2315</name>
</gene>
<organism evidence="2">
    <name type="scientific">hydrothermal vent metagenome</name>
    <dbReference type="NCBI Taxonomy" id="652676"/>
    <lineage>
        <taxon>unclassified sequences</taxon>
        <taxon>metagenomes</taxon>
        <taxon>ecological metagenomes</taxon>
    </lineage>
</organism>
<dbReference type="AlphaFoldDB" id="A0A3B0RUV1"/>
<dbReference type="Pfam" id="PF13432">
    <property type="entry name" value="TPR_16"/>
    <property type="match status" value="1"/>
</dbReference>
<accession>A0A3B0RUV1</accession>
<proteinExistence type="predicted"/>
<feature type="coiled-coil region" evidence="1">
    <location>
        <begin position="28"/>
        <end position="88"/>
    </location>
</feature>
<dbReference type="InterPro" id="IPR011990">
    <property type="entry name" value="TPR-like_helical_dom_sf"/>
</dbReference>
<sequence>MRQIFKVLVVIAGFIPGIVQAQTREETLADIRQEMSVLYVEIQKLKRELSTTGASGELVVGGGTLDRVNAIEGELQRLTSKTEKLEFRIDQVVRDGTNRLGDLEFRLCELTTNCDISTLPPNTTLGGDTPAAGGTALPNPDDDLPQLAEAEEADFKAAEAAMEAGDYAGAADQFSRFRSNYPGSPLSDQAAMLRGRALETSGDLKAAGRAYLDLFSENNTGPMAAGALSRLGIVLGNLGKIEDACVTLGEVEARFPQSDAVLEANSAMRNLGCL</sequence>
<evidence type="ECO:0000256" key="1">
    <source>
        <dbReference type="SAM" id="Coils"/>
    </source>
</evidence>
<keyword evidence="1" id="KW-0175">Coiled coil</keyword>
<dbReference type="EMBL" id="UOEG01000138">
    <property type="protein sequence ID" value="VAV95749.1"/>
    <property type="molecule type" value="Genomic_DNA"/>
</dbReference>
<name>A0A3B0RUV1_9ZZZZ</name>
<keyword evidence="2" id="KW-0131">Cell cycle</keyword>